<reference evidence="3" key="1">
    <citation type="submission" date="2023-07" db="EMBL/GenBank/DDBJ databases">
        <title>Whole genome shotgun sequence of Streptomyces achromogenes subsp. rubradiris NBRC 14000.</title>
        <authorList>
            <person name="Komaki H."/>
            <person name="Tamura T."/>
        </authorList>
    </citation>
    <scope>NUCLEOTIDE SEQUENCE [LARGE SCALE GENOMIC DNA]</scope>
    <source>
        <strain evidence="3">NBRC 14000</strain>
    </source>
</reference>
<gene>
    <name evidence="2" type="ORF">Srubr_52300</name>
</gene>
<protein>
    <submittedName>
        <fullName evidence="2">Uncharacterized protein</fullName>
    </submittedName>
</protein>
<accession>A0ABQ3RHQ9</accession>
<sequence length="78" mass="8146">MRAYPGPDSGRKNTRGPRRLEGTLNPPGTAARSINGRGVCGPGRPKVEEPGSQGREHRILGPSSCAGKTEACCCSILD</sequence>
<evidence type="ECO:0000313" key="2">
    <source>
        <dbReference type="EMBL" id="GHI55384.1"/>
    </source>
</evidence>
<evidence type="ECO:0000313" key="3">
    <source>
        <dbReference type="Proteomes" id="UP000646738"/>
    </source>
</evidence>
<evidence type="ECO:0000256" key="1">
    <source>
        <dbReference type="SAM" id="MobiDB-lite"/>
    </source>
</evidence>
<dbReference type="EMBL" id="BNEA01000015">
    <property type="protein sequence ID" value="GHI55384.1"/>
    <property type="molecule type" value="Genomic_DNA"/>
</dbReference>
<keyword evidence="3" id="KW-1185">Reference proteome</keyword>
<proteinExistence type="predicted"/>
<feature type="compositionally biased region" description="Basic and acidic residues" evidence="1">
    <location>
        <begin position="45"/>
        <end position="58"/>
    </location>
</feature>
<name>A0ABQ3RHQ9_STRRR</name>
<comment type="caution">
    <text evidence="2">The sequence shown here is derived from an EMBL/GenBank/DDBJ whole genome shotgun (WGS) entry which is preliminary data.</text>
</comment>
<dbReference type="Proteomes" id="UP000646738">
    <property type="component" value="Unassembled WGS sequence"/>
</dbReference>
<feature type="region of interest" description="Disordered" evidence="1">
    <location>
        <begin position="1"/>
        <end position="58"/>
    </location>
</feature>
<organism evidence="2 3">
    <name type="scientific">Streptomyces rubradiris</name>
    <name type="common">Streptomyces achromogenes subsp. rubradiris</name>
    <dbReference type="NCBI Taxonomy" id="285531"/>
    <lineage>
        <taxon>Bacteria</taxon>
        <taxon>Bacillati</taxon>
        <taxon>Actinomycetota</taxon>
        <taxon>Actinomycetes</taxon>
        <taxon>Kitasatosporales</taxon>
        <taxon>Streptomycetaceae</taxon>
        <taxon>Streptomyces</taxon>
    </lineage>
</organism>